<reference evidence="2" key="1">
    <citation type="submission" date="2020-06" db="EMBL/GenBank/DDBJ databases">
        <authorList>
            <person name="Li T."/>
            <person name="Hu X."/>
            <person name="Zhang T."/>
            <person name="Song X."/>
            <person name="Zhang H."/>
            <person name="Dai N."/>
            <person name="Sheng W."/>
            <person name="Hou X."/>
            <person name="Wei L."/>
        </authorList>
    </citation>
    <scope>NUCLEOTIDE SEQUENCE</scope>
    <source>
        <strain evidence="2">3651</strain>
        <tissue evidence="2">Leaf</tissue>
    </source>
</reference>
<evidence type="ECO:0000313" key="3">
    <source>
        <dbReference type="Proteomes" id="UP001293254"/>
    </source>
</evidence>
<feature type="compositionally biased region" description="Polar residues" evidence="1">
    <location>
        <begin position="86"/>
        <end position="97"/>
    </location>
</feature>
<comment type="caution">
    <text evidence="2">The sequence shown here is derived from an EMBL/GenBank/DDBJ whole genome shotgun (WGS) entry which is preliminary data.</text>
</comment>
<protein>
    <submittedName>
        <fullName evidence="2">Uncharacterized protein</fullName>
    </submittedName>
</protein>
<dbReference type="AlphaFoldDB" id="A0AAE1YNC4"/>
<keyword evidence="3" id="KW-1185">Reference proteome</keyword>
<dbReference type="EMBL" id="JACGWO010000003">
    <property type="protein sequence ID" value="KAK4432953.1"/>
    <property type="molecule type" value="Genomic_DNA"/>
</dbReference>
<feature type="compositionally biased region" description="Low complexity" evidence="1">
    <location>
        <begin position="105"/>
        <end position="115"/>
    </location>
</feature>
<evidence type="ECO:0000313" key="2">
    <source>
        <dbReference type="EMBL" id="KAK4432953.1"/>
    </source>
</evidence>
<sequence length="151" mass="16684">MMKPISNWVQLERISGKTNYGYSGSTVSTLKAFQFGNSNRGKVTLHSSNDLPSFASDWSLNLDHQRQQSGTWPDGLISRDSRRPKPTSTSGRNSQGSLGKRQFGSYSSRRSTHSSCGLDYGAVKWLKKDKTSSSVQNKARLLALACTIYSL</sequence>
<reference evidence="2" key="2">
    <citation type="journal article" date="2024" name="Plant">
        <title>Genomic evolution and insights into agronomic trait innovations of Sesamum species.</title>
        <authorList>
            <person name="Miao H."/>
            <person name="Wang L."/>
            <person name="Qu L."/>
            <person name="Liu H."/>
            <person name="Sun Y."/>
            <person name="Le M."/>
            <person name="Wang Q."/>
            <person name="Wei S."/>
            <person name="Zheng Y."/>
            <person name="Lin W."/>
            <person name="Duan Y."/>
            <person name="Cao H."/>
            <person name="Xiong S."/>
            <person name="Wang X."/>
            <person name="Wei L."/>
            <person name="Li C."/>
            <person name="Ma Q."/>
            <person name="Ju M."/>
            <person name="Zhao R."/>
            <person name="Li G."/>
            <person name="Mu C."/>
            <person name="Tian Q."/>
            <person name="Mei H."/>
            <person name="Zhang T."/>
            <person name="Gao T."/>
            <person name="Zhang H."/>
        </authorList>
    </citation>
    <scope>NUCLEOTIDE SEQUENCE</scope>
    <source>
        <strain evidence="2">3651</strain>
    </source>
</reference>
<proteinExistence type="predicted"/>
<feature type="region of interest" description="Disordered" evidence="1">
    <location>
        <begin position="66"/>
        <end position="115"/>
    </location>
</feature>
<name>A0AAE1YNC4_9LAMI</name>
<evidence type="ECO:0000256" key="1">
    <source>
        <dbReference type="SAM" id="MobiDB-lite"/>
    </source>
</evidence>
<organism evidence="2 3">
    <name type="scientific">Sesamum alatum</name>
    <dbReference type="NCBI Taxonomy" id="300844"/>
    <lineage>
        <taxon>Eukaryota</taxon>
        <taxon>Viridiplantae</taxon>
        <taxon>Streptophyta</taxon>
        <taxon>Embryophyta</taxon>
        <taxon>Tracheophyta</taxon>
        <taxon>Spermatophyta</taxon>
        <taxon>Magnoliopsida</taxon>
        <taxon>eudicotyledons</taxon>
        <taxon>Gunneridae</taxon>
        <taxon>Pentapetalae</taxon>
        <taxon>asterids</taxon>
        <taxon>lamiids</taxon>
        <taxon>Lamiales</taxon>
        <taxon>Pedaliaceae</taxon>
        <taxon>Sesamum</taxon>
    </lineage>
</organism>
<accession>A0AAE1YNC4</accession>
<dbReference type="Proteomes" id="UP001293254">
    <property type="component" value="Unassembled WGS sequence"/>
</dbReference>
<gene>
    <name evidence="2" type="ORF">Salat_1057500</name>
</gene>